<keyword evidence="1" id="KW-0732">Signal</keyword>
<protein>
    <submittedName>
        <fullName evidence="2">Uncharacterized protein</fullName>
    </submittedName>
</protein>
<dbReference type="Proteomes" id="UP001147782">
    <property type="component" value="Unassembled WGS sequence"/>
</dbReference>
<feature type="signal peptide" evidence="1">
    <location>
        <begin position="1"/>
        <end position="23"/>
    </location>
</feature>
<comment type="caution">
    <text evidence="2">The sequence shown here is derived from an EMBL/GenBank/DDBJ whole genome shotgun (WGS) entry which is preliminary data.</text>
</comment>
<sequence>MMVAWRLSLPFLAAEVLANTALAAHPYPLGVSFGQRNITAAVIDDNGSPLLLANIAGTNAYRQMMRDSIDYEGLQWESDGDWYFSNGSDPVQIPEPGNKLLMEAIFLENLVEIRQVATQKLGYALDMASIVYPRHLNDTAREIFQKVVIGNEPGLSTARQLGDSYDGAFRAYDFHLGESDGLVGFVDYDDEYVDQAVGKIAKDRAIWGANGCNLRFRGMARQDGASRITDNDTERAQKINELGISLGDTIEVFANMQGTGPKGLILSGEGPQLDFKYLRESIAAAVPDHADKICDSIDPTFVGAVGAAKWAKFQVDHADTFFNEPAGHDEL</sequence>
<evidence type="ECO:0000313" key="3">
    <source>
        <dbReference type="Proteomes" id="UP001147782"/>
    </source>
</evidence>
<reference evidence="2" key="1">
    <citation type="submission" date="2022-11" db="EMBL/GenBank/DDBJ databases">
        <authorList>
            <person name="Petersen C."/>
        </authorList>
    </citation>
    <scope>NUCLEOTIDE SEQUENCE</scope>
    <source>
        <strain evidence="2">IBT 29864</strain>
    </source>
</reference>
<evidence type="ECO:0000256" key="1">
    <source>
        <dbReference type="SAM" id="SignalP"/>
    </source>
</evidence>
<organism evidence="2 3">
    <name type="scientific">Penicillium cataractarum</name>
    <dbReference type="NCBI Taxonomy" id="2100454"/>
    <lineage>
        <taxon>Eukaryota</taxon>
        <taxon>Fungi</taxon>
        <taxon>Dikarya</taxon>
        <taxon>Ascomycota</taxon>
        <taxon>Pezizomycotina</taxon>
        <taxon>Eurotiomycetes</taxon>
        <taxon>Eurotiomycetidae</taxon>
        <taxon>Eurotiales</taxon>
        <taxon>Aspergillaceae</taxon>
        <taxon>Penicillium</taxon>
    </lineage>
</organism>
<dbReference type="EMBL" id="JAPZBS010000007">
    <property type="protein sequence ID" value="KAJ5369061.1"/>
    <property type="molecule type" value="Genomic_DNA"/>
</dbReference>
<name>A0A9W9RZ60_9EURO</name>
<accession>A0A9W9RZ60</accession>
<dbReference type="OrthoDB" id="5316634at2759"/>
<dbReference type="AlphaFoldDB" id="A0A9W9RZ60"/>
<feature type="chain" id="PRO_5040947819" evidence="1">
    <location>
        <begin position="24"/>
        <end position="331"/>
    </location>
</feature>
<evidence type="ECO:0000313" key="2">
    <source>
        <dbReference type="EMBL" id="KAJ5369061.1"/>
    </source>
</evidence>
<gene>
    <name evidence="2" type="ORF">N7496_008821</name>
</gene>
<reference evidence="2" key="2">
    <citation type="journal article" date="2023" name="IMA Fungus">
        <title>Comparative genomic study of the Penicillium genus elucidates a diverse pangenome and 15 lateral gene transfer events.</title>
        <authorList>
            <person name="Petersen C."/>
            <person name="Sorensen T."/>
            <person name="Nielsen M.R."/>
            <person name="Sondergaard T.E."/>
            <person name="Sorensen J.L."/>
            <person name="Fitzpatrick D.A."/>
            <person name="Frisvad J.C."/>
            <person name="Nielsen K.L."/>
        </authorList>
    </citation>
    <scope>NUCLEOTIDE SEQUENCE</scope>
    <source>
        <strain evidence="2">IBT 29864</strain>
    </source>
</reference>
<keyword evidence="3" id="KW-1185">Reference proteome</keyword>
<dbReference type="RefSeq" id="XP_056553803.1">
    <property type="nucleotide sequence ID" value="XM_056701740.1"/>
</dbReference>
<proteinExistence type="predicted"/>
<dbReference type="GeneID" id="81440919"/>
<dbReference type="SUPFAM" id="SSF53067">
    <property type="entry name" value="Actin-like ATPase domain"/>
    <property type="match status" value="1"/>
</dbReference>
<dbReference type="InterPro" id="IPR043129">
    <property type="entry name" value="ATPase_NBD"/>
</dbReference>